<dbReference type="AlphaFoldDB" id="A0AAV5I607"/>
<comment type="caution">
    <text evidence="4">The sequence shown here is derived from an EMBL/GenBank/DDBJ whole genome shotgun (WGS) entry which is preliminary data.</text>
</comment>
<comment type="similarity">
    <text evidence="1">Belongs to the class-I pyridoxal-phosphate-dependent aminotransferase family.</text>
</comment>
<organism evidence="4 5">
    <name type="scientific">Rubroshorea leprosula</name>
    <dbReference type="NCBI Taxonomy" id="152421"/>
    <lineage>
        <taxon>Eukaryota</taxon>
        <taxon>Viridiplantae</taxon>
        <taxon>Streptophyta</taxon>
        <taxon>Embryophyta</taxon>
        <taxon>Tracheophyta</taxon>
        <taxon>Spermatophyta</taxon>
        <taxon>Magnoliopsida</taxon>
        <taxon>eudicotyledons</taxon>
        <taxon>Gunneridae</taxon>
        <taxon>Pentapetalae</taxon>
        <taxon>rosids</taxon>
        <taxon>malvids</taxon>
        <taxon>Malvales</taxon>
        <taxon>Dipterocarpaceae</taxon>
        <taxon>Rubroshorea</taxon>
    </lineage>
</organism>
<keyword evidence="5" id="KW-1185">Reference proteome</keyword>
<dbReference type="InterPro" id="IPR004838">
    <property type="entry name" value="NHTrfase_class1_PyrdxlP-BS"/>
</dbReference>
<dbReference type="Proteomes" id="UP001054252">
    <property type="component" value="Unassembled WGS sequence"/>
</dbReference>
<dbReference type="PANTHER" id="PTHR45744">
    <property type="entry name" value="TYROSINE AMINOTRANSFERASE"/>
    <property type="match status" value="1"/>
</dbReference>
<evidence type="ECO:0000313" key="4">
    <source>
        <dbReference type="EMBL" id="GKU93066.1"/>
    </source>
</evidence>
<dbReference type="GO" id="GO:0006572">
    <property type="term" value="P:L-tyrosine catabolic process"/>
    <property type="evidence" value="ECO:0007669"/>
    <property type="project" value="TreeGrafter"/>
</dbReference>
<evidence type="ECO:0000313" key="5">
    <source>
        <dbReference type="Proteomes" id="UP001054252"/>
    </source>
</evidence>
<accession>A0AAV5I607</accession>
<protein>
    <recommendedName>
        <fullName evidence="3">Aminotransferase class I/classII large domain-containing protein</fullName>
    </recommendedName>
</protein>
<dbReference type="GO" id="GO:0004838">
    <property type="term" value="F:L-tyrosine-2-oxoglutarate transaminase activity"/>
    <property type="evidence" value="ECO:0007669"/>
    <property type="project" value="TreeGrafter"/>
</dbReference>
<gene>
    <name evidence="4" type="ORF">SLEP1_g6699</name>
</gene>
<keyword evidence="2" id="KW-0663">Pyridoxal phosphate</keyword>
<evidence type="ECO:0000256" key="2">
    <source>
        <dbReference type="ARBA" id="ARBA00022898"/>
    </source>
</evidence>
<feature type="domain" description="Aminotransferase class I/classII large" evidence="3">
    <location>
        <begin position="4"/>
        <end position="148"/>
    </location>
</feature>
<dbReference type="SUPFAM" id="SSF53383">
    <property type="entry name" value="PLP-dependent transferases"/>
    <property type="match status" value="1"/>
</dbReference>
<dbReference type="EMBL" id="BPVZ01000006">
    <property type="protein sequence ID" value="GKU93066.1"/>
    <property type="molecule type" value="Genomic_DNA"/>
</dbReference>
<evidence type="ECO:0000256" key="1">
    <source>
        <dbReference type="ARBA" id="ARBA00007441"/>
    </source>
</evidence>
<proteinExistence type="inferred from homology"/>
<dbReference type="InterPro" id="IPR015421">
    <property type="entry name" value="PyrdxlP-dep_Trfase_major"/>
</dbReference>
<dbReference type="CDD" id="cd00609">
    <property type="entry name" value="AAT_like"/>
    <property type="match status" value="1"/>
</dbReference>
<reference evidence="4 5" key="1">
    <citation type="journal article" date="2021" name="Commun. Biol.">
        <title>The genome of Shorea leprosula (Dipterocarpaceae) highlights the ecological relevance of drought in aseasonal tropical rainforests.</title>
        <authorList>
            <person name="Ng K.K.S."/>
            <person name="Kobayashi M.J."/>
            <person name="Fawcett J.A."/>
            <person name="Hatakeyama M."/>
            <person name="Paape T."/>
            <person name="Ng C.H."/>
            <person name="Ang C.C."/>
            <person name="Tnah L.H."/>
            <person name="Lee C.T."/>
            <person name="Nishiyama T."/>
            <person name="Sese J."/>
            <person name="O'Brien M.J."/>
            <person name="Copetti D."/>
            <person name="Mohd Noor M.I."/>
            <person name="Ong R.C."/>
            <person name="Putra M."/>
            <person name="Sireger I.Z."/>
            <person name="Indrioko S."/>
            <person name="Kosugi Y."/>
            <person name="Izuno A."/>
            <person name="Isagi Y."/>
            <person name="Lee S.L."/>
            <person name="Shimizu K.K."/>
        </authorList>
    </citation>
    <scope>NUCLEOTIDE SEQUENCE [LARGE SCALE GENOMIC DNA]</scope>
    <source>
        <strain evidence="4">214</strain>
    </source>
</reference>
<name>A0AAV5I607_9ROSI</name>
<sequence>MEVTITSLARPGPNILLPRPGYPYHEARAACSNLEVRHFDLLPGKGWEVDLDAVEALADKNTVAMVIINPGSCGNVFSLEHLEKIAKTARKLGILVIADEVYVHISFGNTPFVPMGLFGSIVPLLTLGSISKRWNVAGWRVGWIVTTDPDGILEKTGVCPITVTLFIWLNISS</sequence>
<dbReference type="GO" id="GO:0030170">
    <property type="term" value="F:pyridoxal phosphate binding"/>
    <property type="evidence" value="ECO:0007669"/>
    <property type="project" value="InterPro"/>
</dbReference>
<dbReference type="PANTHER" id="PTHR45744:SF11">
    <property type="entry name" value="TYROSINE AMINOTRANSFERASE"/>
    <property type="match status" value="1"/>
</dbReference>
<dbReference type="Pfam" id="PF00155">
    <property type="entry name" value="Aminotran_1_2"/>
    <property type="match status" value="1"/>
</dbReference>
<dbReference type="InterPro" id="IPR004839">
    <property type="entry name" value="Aminotransferase_I/II_large"/>
</dbReference>
<evidence type="ECO:0000259" key="3">
    <source>
        <dbReference type="Pfam" id="PF00155"/>
    </source>
</evidence>
<dbReference type="PROSITE" id="PS00105">
    <property type="entry name" value="AA_TRANSFER_CLASS_1"/>
    <property type="match status" value="1"/>
</dbReference>
<dbReference type="InterPro" id="IPR015424">
    <property type="entry name" value="PyrdxlP-dep_Trfase"/>
</dbReference>
<dbReference type="Gene3D" id="3.40.640.10">
    <property type="entry name" value="Type I PLP-dependent aspartate aminotransferase-like (Major domain)"/>
    <property type="match status" value="1"/>
</dbReference>